<dbReference type="EMBL" id="JAAAML010000004">
    <property type="protein sequence ID" value="MCO6410765.1"/>
    <property type="molecule type" value="Genomic_DNA"/>
</dbReference>
<evidence type="ECO:0008006" key="4">
    <source>
        <dbReference type="Google" id="ProtNLM"/>
    </source>
</evidence>
<comment type="caution">
    <text evidence="2">The sequence shown here is derived from an EMBL/GenBank/DDBJ whole genome shotgun (WGS) entry which is preliminary data.</text>
</comment>
<sequence length="175" mass="19365">MIKLLATGVWICAVALASVYFSVQLTNKEEPVQEDPAMFGGLETVRGEVTSIPVISSGAVQGYFLTRLSYTVDPAKIQKLSVPVNELITDALYTALVGEPLIDFPDMERFDLEAFKTHIRDTLNERVGEELFHDVIVEQIDFLSKEDIRSNVQQGRSLKNNPTIDRTPAPAAPSN</sequence>
<dbReference type="RefSeq" id="WP_152010141.1">
    <property type="nucleotide sequence ID" value="NZ_CP159480.1"/>
</dbReference>
<proteinExistence type="predicted"/>
<keyword evidence="3" id="KW-1185">Reference proteome</keyword>
<protein>
    <recommendedName>
        <fullName evidence="4">Flagellar protein FliL</fullName>
    </recommendedName>
</protein>
<name>A0ABT1CZ10_9HYPH</name>
<reference evidence="2 3" key="1">
    <citation type="submission" date="2020-01" db="EMBL/GenBank/DDBJ databases">
        <title>Genomes of bacteria type strains.</title>
        <authorList>
            <person name="Chen J."/>
            <person name="Zhu S."/>
            <person name="Yang J."/>
        </authorList>
    </citation>
    <scope>NUCLEOTIDE SEQUENCE [LARGE SCALE GENOMIC DNA]</scope>
    <source>
        <strain evidence="2 3">DSM 16655</strain>
    </source>
</reference>
<organism evidence="2 3">
    <name type="scientific">Hoeflea alexandrii</name>
    <dbReference type="NCBI Taxonomy" id="288436"/>
    <lineage>
        <taxon>Bacteria</taxon>
        <taxon>Pseudomonadati</taxon>
        <taxon>Pseudomonadota</taxon>
        <taxon>Alphaproteobacteria</taxon>
        <taxon>Hyphomicrobiales</taxon>
        <taxon>Rhizobiaceae</taxon>
        <taxon>Hoeflea</taxon>
    </lineage>
</organism>
<dbReference type="Proteomes" id="UP001320715">
    <property type="component" value="Unassembled WGS sequence"/>
</dbReference>
<feature type="compositionally biased region" description="Polar residues" evidence="1">
    <location>
        <begin position="153"/>
        <end position="164"/>
    </location>
</feature>
<evidence type="ECO:0000313" key="2">
    <source>
        <dbReference type="EMBL" id="MCO6410765.1"/>
    </source>
</evidence>
<accession>A0ABT1CZ10</accession>
<evidence type="ECO:0000313" key="3">
    <source>
        <dbReference type="Proteomes" id="UP001320715"/>
    </source>
</evidence>
<gene>
    <name evidence="2" type="ORF">GTW23_21490</name>
</gene>
<evidence type="ECO:0000256" key="1">
    <source>
        <dbReference type="SAM" id="MobiDB-lite"/>
    </source>
</evidence>
<feature type="region of interest" description="Disordered" evidence="1">
    <location>
        <begin position="153"/>
        <end position="175"/>
    </location>
</feature>